<evidence type="ECO:0000313" key="3">
    <source>
        <dbReference type="Proteomes" id="UP000499080"/>
    </source>
</evidence>
<evidence type="ECO:0000313" key="2">
    <source>
        <dbReference type="EMBL" id="GBM67656.1"/>
    </source>
</evidence>
<organism evidence="2 3">
    <name type="scientific">Araneus ventricosus</name>
    <name type="common">Orbweaver spider</name>
    <name type="synonym">Epeira ventricosa</name>
    <dbReference type="NCBI Taxonomy" id="182803"/>
    <lineage>
        <taxon>Eukaryota</taxon>
        <taxon>Metazoa</taxon>
        <taxon>Ecdysozoa</taxon>
        <taxon>Arthropoda</taxon>
        <taxon>Chelicerata</taxon>
        <taxon>Arachnida</taxon>
        <taxon>Araneae</taxon>
        <taxon>Araneomorphae</taxon>
        <taxon>Entelegynae</taxon>
        <taxon>Araneoidea</taxon>
        <taxon>Araneidae</taxon>
        <taxon>Araneus</taxon>
    </lineage>
</organism>
<accession>A0A4Y2HQJ0</accession>
<dbReference type="AlphaFoldDB" id="A0A4Y2HQJ0"/>
<keyword evidence="3" id="KW-1185">Reference proteome</keyword>
<dbReference type="OrthoDB" id="6437568at2759"/>
<proteinExistence type="predicted"/>
<dbReference type="EMBL" id="BGPR01002094">
    <property type="protein sequence ID" value="GBM67656.1"/>
    <property type="molecule type" value="Genomic_DNA"/>
</dbReference>
<gene>
    <name evidence="2" type="ORF">AVEN_226025_1</name>
</gene>
<evidence type="ECO:0000256" key="1">
    <source>
        <dbReference type="SAM" id="MobiDB-lite"/>
    </source>
</evidence>
<feature type="region of interest" description="Disordered" evidence="1">
    <location>
        <begin position="36"/>
        <end position="71"/>
    </location>
</feature>
<protein>
    <submittedName>
        <fullName evidence="2">Uncharacterized protein</fullName>
    </submittedName>
</protein>
<comment type="caution">
    <text evidence="2">The sequence shown here is derived from an EMBL/GenBank/DDBJ whole genome shotgun (WGS) entry which is preliminary data.</text>
</comment>
<dbReference type="Proteomes" id="UP000499080">
    <property type="component" value="Unassembled WGS sequence"/>
</dbReference>
<reference evidence="2 3" key="1">
    <citation type="journal article" date="2019" name="Sci. Rep.">
        <title>Orb-weaving spider Araneus ventricosus genome elucidates the spidroin gene catalogue.</title>
        <authorList>
            <person name="Kono N."/>
            <person name="Nakamura H."/>
            <person name="Ohtoshi R."/>
            <person name="Moran D.A.P."/>
            <person name="Shinohara A."/>
            <person name="Yoshida Y."/>
            <person name="Fujiwara M."/>
            <person name="Mori M."/>
            <person name="Tomita M."/>
            <person name="Arakawa K."/>
        </authorList>
    </citation>
    <scope>NUCLEOTIDE SEQUENCE [LARGE SCALE GENOMIC DNA]</scope>
</reference>
<name>A0A4Y2HQJ0_ARAVE</name>
<sequence length="120" mass="14138">MVKVGKLMSCYQQLCFTHGLQLAVVDILYKKNIEREEEHQEITSNESDTDDEDTNDTHEEQGVTVTTTTDPRHLHLSRAEAIFRYNDLLQKVRKVVKLFKRSRTKYEIYLQKYVKDDTGK</sequence>